<dbReference type="AlphaFoldDB" id="A0A9Q1AYN0"/>
<dbReference type="Pfam" id="PF03372">
    <property type="entry name" value="Exo_endo_phos"/>
    <property type="match status" value="1"/>
</dbReference>
<feature type="domain" description="Endonuclease/exonuclease/phosphatase" evidence="2">
    <location>
        <begin position="139"/>
        <end position="294"/>
    </location>
</feature>
<protein>
    <recommendedName>
        <fullName evidence="2">Endonuclease/exonuclease/phosphatase domain-containing protein</fullName>
    </recommendedName>
</protein>
<comment type="caution">
    <text evidence="3">The sequence shown here is derived from an EMBL/GenBank/DDBJ whole genome shotgun (WGS) entry which is preliminary data.</text>
</comment>
<accession>A0A9Q1AYN0</accession>
<keyword evidence="4" id="KW-1185">Reference proteome</keyword>
<feature type="compositionally biased region" description="Polar residues" evidence="1">
    <location>
        <begin position="113"/>
        <end position="124"/>
    </location>
</feature>
<name>A0A9Q1AYN0_9SAUR</name>
<dbReference type="Proteomes" id="UP001142489">
    <property type="component" value="Unassembled WGS sequence"/>
</dbReference>
<dbReference type="InterPro" id="IPR005135">
    <property type="entry name" value="Endo/exonuclease/phosphatase"/>
</dbReference>
<sequence length="342" mass="37984">YTFDINLFKFDSMKALDPLASMYDAPLWAPCCSNMLNSPSNTSSMWALKHEQSTKTVFPIKLCTANVLLSDHTLSFGAQNIFPSKSSAKMVDEAPLCKDLELDDKTPSPPNVPKQSLRSNSLQHQPPVPSSKKHFLKVVSWNVAGWSSKLADKSFKSFCFQFGIIFIQETWATATPFPTLPGYVAHSWPASKCSTRGRARGGLATLISVDDNPDILVLDMGLSHNIQIIQVTWLTRLKFFLINVYVPPHNSRLQSNTTMTELDLVFSKLFEQQMNPLILLAGDLNARMGENNFIVGDKLGDTGADAGRHLHEIMMDMFMVSDILPASLQRLQATHLHIAVAS</sequence>
<dbReference type="SUPFAM" id="SSF56219">
    <property type="entry name" value="DNase I-like"/>
    <property type="match status" value="1"/>
</dbReference>
<reference evidence="3" key="1">
    <citation type="journal article" date="2023" name="DNA Res.">
        <title>Chromosome-level genome assembly of Phrynocephalus forsythii using third-generation DNA sequencing and Hi-C analysis.</title>
        <authorList>
            <person name="Qi Y."/>
            <person name="Zhao W."/>
            <person name="Zhao Y."/>
            <person name="Niu C."/>
            <person name="Cao S."/>
            <person name="Zhang Y."/>
        </authorList>
    </citation>
    <scope>NUCLEOTIDE SEQUENCE</scope>
    <source>
        <tissue evidence="3">Muscle</tissue>
    </source>
</reference>
<dbReference type="EMBL" id="JAPFRF010000010">
    <property type="protein sequence ID" value="KAJ7320076.1"/>
    <property type="molecule type" value="Genomic_DNA"/>
</dbReference>
<dbReference type="GO" id="GO:0003824">
    <property type="term" value="F:catalytic activity"/>
    <property type="evidence" value="ECO:0007669"/>
    <property type="project" value="InterPro"/>
</dbReference>
<dbReference type="Gene3D" id="3.60.10.10">
    <property type="entry name" value="Endonuclease/exonuclease/phosphatase"/>
    <property type="match status" value="1"/>
</dbReference>
<feature type="non-terminal residue" evidence="3">
    <location>
        <position position="1"/>
    </location>
</feature>
<evidence type="ECO:0000259" key="2">
    <source>
        <dbReference type="Pfam" id="PF03372"/>
    </source>
</evidence>
<evidence type="ECO:0000256" key="1">
    <source>
        <dbReference type="SAM" id="MobiDB-lite"/>
    </source>
</evidence>
<gene>
    <name evidence="3" type="ORF">JRQ81_019587</name>
</gene>
<dbReference type="InterPro" id="IPR036691">
    <property type="entry name" value="Endo/exonu/phosph_ase_sf"/>
</dbReference>
<evidence type="ECO:0000313" key="3">
    <source>
        <dbReference type="EMBL" id="KAJ7320076.1"/>
    </source>
</evidence>
<organism evidence="3 4">
    <name type="scientific">Phrynocephalus forsythii</name>
    <dbReference type="NCBI Taxonomy" id="171643"/>
    <lineage>
        <taxon>Eukaryota</taxon>
        <taxon>Metazoa</taxon>
        <taxon>Chordata</taxon>
        <taxon>Craniata</taxon>
        <taxon>Vertebrata</taxon>
        <taxon>Euteleostomi</taxon>
        <taxon>Lepidosauria</taxon>
        <taxon>Squamata</taxon>
        <taxon>Bifurcata</taxon>
        <taxon>Unidentata</taxon>
        <taxon>Episquamata</taxon>
        <taxon>Toxicofera</taxon>
        <taxon>Iguania</taxon>
        <taxon>Acrodonta</taxon>
        <taxon>Agamidae</taxon>
        <taxon>Agaminae</taxon>
        <taxon>Phrynocephalus</taxon>
    </lineage>
</organism>
<evidence type="ECO:0000313" key="4">
    <source>
        <dbReference type="Proteomes" id="UP001142489"/>
    </source>
</evidence>
<feature type="region of interest" description="Disordered" evidence="1">
    <location>
        <begin position="100"/>
        <end position="130"/>
    </location>
</feature>
<proteinExistence type="predicted"/>